<evidence type="ECO:0008006" key="3">
    <source>
        <dbReference type="Google" id="ProtNLM"/>
    </source>
</evidence>
<proteinExistence type="predicted"/>
<evidence type="ECO:0000313" key="1">
    <source>
        <dbReference type="EMBL" id="GGM74829.1"/>
    </source>
</evidence>
<protein>
    <recommendedName>
        <fullName evidence="3">YD repeat-containing protein</fullName>
    </recommendedName>
</protein>
<dbReference type="Gene3D" id="2.180.10.10">
    <property type="entry name" value="RHS repeat-associated core"/>
    <property type="match status" value="1"/>
</dbReference>
<dbReference type="EMBL" id="BMLI01000001">
    <property type="protein sequence ID" value="GGM74829.1"/>
    <property type="molecule type" value="Genomic_DNA"/>
</dbReference>
<comment type="caution">
    <text evidence="1">The sequence shown here is derived from an EMBL/GenBank/DDBJ whole genome shotgun (WGS) entry which is preliminary data.</text>
</comment>
<accession>A0ABQ2HBR4</accession>
<keyword evidence="2" id="KW-1185">Reference proteome</keyword>
<reference evidence="2" key="1">
    <citation type="journal article" date="2019" name="Int. J. Syst. Evol. Microbiol.">
        <title>The Global Catalogue of Microorganisms (GCM) 10K type strain sequencing project: providing services to taxonomists for standard genome sequencing and annotation.</title>
        <authorList>
            <consortium name="The Broad Institute Genomics Platform"/>
            <consortium name="The Broad Institute Genome Sequencing Center for Infectious Disease"/>
            <person name="Wu L."/>
            <person name="Ma J."/>
        </authorList>
    </citation>
    <scope>NUCLEOTIDE SEQUENCE [LARGE SCALE GENOMIC DNA]</scope>
    <source>
        <strain evidence="2">CGMCC 1.6375</strain>
    </source>
</reference>
<organism evidence="1 2">
    <name type="scientific">Dyadobacter beijingensis</name>
    <dbReference type="NCBI Taxonomy" id="365489"/>
    <lineage>
        <taxon>Bacteria</taxon>
        <taxon>Pseudomonadati</taxon>
        <taxon>Bacteroidota</taxon>
        <taxon>Cytophagia</taxon>
        <taxon>Cytophagales</taxon>
        <taxon>Spirosomataceae</taxon>
        <taxon>Dyadobacter</taxon>
    </lineage>
</organism>
<evidence type="ECO:0000313" key="2">
    <source>
        <dbReference type="Proteomes" id="UP000632339"/>
    </source>
</evidence>
<dbReference type="Proteomes" id="UP000632339">
    <property type="component" value="Unassembled WGS sequence"/>
</dbReference>
<name>A0ABQ2HBR4_9BACT</name>
<gene>
    <name evidence="1" type="ORF">GCM10010967_02880</name>
</gene>
<sequence>MIVTTIDLYEGTIGHSYKYNSQYYLKFKTETIETSAYQYESGRATTVDIKTVIRLQGDNDTPVVEESEMVKKYAYDTQNKLASTLITTPTSSVLSTFKNGVIASTITKNTDGKVIMDVQYDDNGKAKTQKSSNYLYEYTYDTRGNMLSVKFTQDGKPNYLQEFTYDDHVNPETHIPRIFKGIPESVETVRTSNGVNNMTSEKSTSYVGGPTYDQKFIYAYRADGLPESWAPLPDGSGYTMNTTFRYKCQ</sequence>